<reference evidence="2 3" key="1">
    <citation type="submission" date="2019-08" db="EMBL/GenBank/DDBJ databases">
        <authorList>
            <person name="Peeters C."/>
        </authorList>
    </citation>
    <scope>NUCLEOTIDE SEQUENCE [LARGE SCALE GENOMIC DNA]</scope>
    <source>
        <strain evidence="2 3">LMG 31111</strain>
    </source>
</reference>
<name>A0A5E4W298_9BURK</name>
<sequence length="32" mass="3493">MVQRGDPSQLIWGGGREVPPAAVSAEEVRPFR</sequence>
<evidence type="ECO:0000313" key="2">
    <source>
        <dbReference type="EMBL" id="VVE18802.1"/>
    </source>
</evidence>
<proteinExistence type="predicted"/>
<organism evidence="2 3">
    <name type="scientific">Pandoraea communis</name>
    <dbReference type="NCBI Taxonomy" id="2508297"/>
    <lineage>
        <taxon>Bacteria</taxon>
        <taxon>Pseudomonadati</taxon>
        <taxon>Pseudomonadota</taxon>
        <taxon>Betaproteobacteria</taxon>
        <taxon>Burkholderiales</taxon>
        <taxon>Burkholderiaceae</taxon>
        <taxon>Pandoraea</taxon>
    </lineage>
</organism>
<accession>A0A5E4W298</accession>
<evidence type="ECO:0000313" key="3">
    <source>
        <dbReference type="Proteomes" id="UP000383971"/>
    </source>
</evidence>
<protein>
    <submittedName>
        <fullName evidence="2">Uncharacterized protein</fullName>
    </submittedName>
</protein>
<dbReference type="AlphaFoldDB" id="A0A5E4W298"/>
<feature type="region of interest" description="Disordered" evidence="1">
    <location>
        <begin position="1"/>
        <end position="32"/>
    </location>
</feature>
<keyword evidence="3" id="KW-1185">Reference proteome</keyword>
<gene>
    <name evidence="2" type="ORF">PCO31111_03047</name>
</gene>
<dbReference type="EMBL" id="CABPSE010000010">
    <property type="protein sequence ID" value="VVE18802.1"/>
    <property type="molecule type" value="Genomic_DNA"/>
</dbReference>
<evidence type="ECO:0000256" key="1">
    <source>
        <dbReference type="SAM" id="MobiDB-lite"/>
    </source>
</evidence>
<dbReference type="Proteomes" id="UP000383971">
    <property type="component" value="Unassembled WGS sequence"/>
</dbReference>